<dbReference type="InterPro" id="IPR036047">
    <property type="entry name" value="F-box-like_dom_sf"/>
</dbReference>
<dbReference type="AlphaFoldDB" id="A0AAD4TJF5"/>
<dbReference type="Pfam" id="PF12937">
    <property type="entry name" value="F-box-like"/>
    <property type="match status" value="1"/>
</dbReference>
<accession>A0AAD4TJF5</accession>
<evidence type="ECO:0000313" key="2">
    <source>
        <dbReference type="EMBL" id="KAI3959476.1"/>
    </source>
</evidence>
<evidence type="ECO:0000259" key="1">
    <source>
        <dbReference type="PROSITE" id="PS50181"/>
    </source>
</evidence>
<evidence type="ECO:0000313" key="3">
    <source>
        <dbReference type="Proteomes" id="UP001202328"/>
    </source>
</evidence>
<dbReference type="InterPro" id="IPR050796">
    <property type="entry name" value="SCF_F-box_component"/>
</dbReference>
<name>A0AAD4TJF5_9MAGN</name>
<dbReference type="SMART" id="SM00256">
    <property type="entry name" value="FBOX"/>
    <property type="match status" value="1"/>
</dbReference>
<dbReference type="PROSITE" id="PS50181">
    <property type="entry name" value="FBOX"/>
    <property type="match status" value="1"/>
</dbReference>
<comment type="caution">
    <text evidence="2">The sequence shown here is derived from an EMBL/GenBank/DDBJ whole genome shotgun (WGS) entry which is preliminary data.</text>
</comment>
<dbReference type="Gene3D" id="1.20.1280.50">
    <property type="match status" value="1"/>
</dbReference>
<dbReference type="CDD" id="cd22157">
    <property type="entry name" value="F-box_AtFBW1-like"/>
    <property type="match status" value="1"/>
</dbReference>
<dbReference type="SUPFAM" id="SSF81383">
    <property type="entry name" value="F-box domain"/>
    <property type="match status" value="1"/>
</dbReference>
<dbReference type="Proteomes" id="UP001202328">
    <property type="component" value="Unassembled WGS sequence"/>
</dbReference>
<organism evidence="2 3">
    <name type="scientific">Papaver atlanticum</name>
    <dbReference type="NCBI Taxonomy" id="357466"/>
    <lineage>
        <taxon>Eukaryota</taxon>
        <taxon>Viridiplantae</taxon>
        <taxon>Streptophyta</taxon>
        <taxon>Embryophyta</taxon>
        <taxon>Tracheophyta</taxon>
        <taxon>Spermatophyta</taxon>
        <taxon>Magnoliopsida</taxon>
        <taxon>Ranunculales</taxon>
        <taxon>Papaveraceae</taxon>
        <taxon>Papaveroideae</taxon>
        <taxon>Papaver</taxon>
    </lineage>
</organism>
<sequence length="86" mass="10203">MRVSEYKEEKTSRKMKNIQHVLGSKGKRNIPAKMDKSMVNRLPSEIIIDIISRLPTDSILECRQVCKTWRYLIRHPSFAHMHLLRN</sequence>
<gene>
    <name evidence="2" type="ORF">MKW98_019066</name>
</gene>
<proteinExistence type="predicted"/>
<dbReference type="PANTHER" id="PTHR31672:SF13">
    <property type="entry name" value="F-BOX PROTEIN CPR30-LIKE"/>
    <property type="match status" value="1"/>
</dbReference>
<dbReference type="PANTHER" id="PTHR31672">
    <property type="entry name" value="BNACNNG10540D PROTEIN"/>
    <property type="match status" value="1"/>
</dbReference>
<dbReference type="InterPro" id="IPR001810">
    <property type="entry name" value="F-box_dom"/>
</dbReference>
<dbReference type="EMBL" id="JAJJMB010001069">
    <property type="protein sequence ID" value="KAI3959476.1"/>
    <property type="molecule type" value="Genomic_DNA"/>
</dbReference>
<keyword evidence="3" id="KW-1185">Reference proteome</keyword>
<protein>
    <recommendedName>
        <fullName evidence="1">F-box domain-containing protein</fullName>
    </recommendedName>
</protein>
<feature type="domain" description="F-box" evidence="1">
    <location>
        <begin position="36"/>
        <end position="81"/>
    </location>
</feature>
<reference evidence="2" key="1">
    <citation type="submission" date="2022-04" db="EMBL/GenBank/DDBJ databases">
        <title>A functionally conserved STORR gene fusion in Papaver species that diverged 16.8 million years ago.</title>
        <authorList>
            <person name="Catania T."/>
        </authorList>
    </citation>
    <scope>NUCLEOTIDE SEQUENCE</scope>
    <source>
        <strain evidence="2">S-188037</strain>
    </source>
</reference>
<feature type="non-terminal residue" evidence="2">
    <location>
        <position position="86"/>
    </location>
</feature>